<comment type="caution">
    <text evidence="3">The sequence shown here is derived from an EMBL/GenBank/DDBJ whole genome shotgun (WGS) entry which is preliminary data.</text>
</comment>
<dbReference type="InterPro" id="IPR051332">
    <property type="entry name" value="Fosfomycin_Res_Enzymes"/>
</dbReference>
<dbReference type="SUPFAM" id="SSF54593">
    <property type="entry name" value="Glyoxalase/Bleomycin resistance protein/Dihydroxybiphenyl dioxygenase"/>
    <property type="match status" value="1"/>
</dbReference>
<dbReference type="PROSITE" id="PS51819">
    <property type="entry name" value="VOC"/>
    <property type="match status" value="1"/>
</dbReference>
<dbReference type="PANTHER" id="PTHR36113">
    <property type="entry name" value="LYASE, PUTATIVE-RELATED-RELATED"/>
    <property type="match status" value="1"/>
</dbReference>
<proteinExistence type="predicted"/>
<dbReference type="PANTHER" id="PTHR36113:SF6">
    <property type="entry name" value="FOSFOMYCIN RESISTANCE PROTEIN FOSX"/>
    <property type="match status" value="1"/>
</dbReference>
<keyword evidence="4" id="KW-1185">Reference proteome</keyword>
<evidence type="ECO:0000313" key="3">
    <source>
        <dbReference type="EMBL" id="MFD1861668.1"/>
    </source>
</evidence>
<evidence type="ECO:0000259" key="2">
    <source>
        <dbReference type="PROSITE" id="PS51819"/>
    </source>
</evidence>
<gene>
    <name evidence="3" type="ORF">ACFSDB_01950</name>
</gene>
<reference evidence="4" key="1">
    <citation type="journal article" date="2019" name="Int. J. Syst. Evol. Microbiol.">
        <title>The Global Catalogue of Microorganisms (GCM) 10K type strain sequencing project: providing services to taxonomists for standard genome sequencing and annotation.</title>
        <authorList>
            <consortium name="The Broad Institute Genomics Platform"/>
            <consortium name="The Broad Institute Genome Sequencing Center for Infectious Disease"/>
            <person name="Wu L."/>
            <person name="Ma J."/>
        </authorList>
    </citation>
    <scope>NUCLEOTIDE SEQUENCE [LARGE SCALE GENOMIC DNA]</scope>
    <source>
        <strain evidence="4">CGMCC 1.15475</strain>
    </source>
</reference>
<feature type="domain" description="VOC" evidence="2">
    <location>
        <begin position="1"/>
        <end position="127"/>
    </location>
</feature>
<organism evidence="3 4">
    <name type="scientific">Planococcus chinensis</name>
    <dbReference type="NCBI Taxonomy" id="272917"/>
    <lineage>
        <taxon>Bacteria</taxon>
        <taxon>Bacillati</taxon>
        <taxon>Bacillota</taxon>
        <taxon>Bacilli</taxon>
        <taxon>Bacillales</taxon>
        <taxon>Caryophanaceae</taxon>
        <taxon>Planococcus</taxon>
    </lineage>
</organism>
<dbReference type="InterPro" id="IPR037523">
    <property type="entry name" value="VOC_core"/>
</dbReference>
<evidence type="ECO:0000313" key="4">
    <source>
        <dbReference type="Proteomes" id="UP001597273"/>
    </source>
</evidence>
<dbReference type="Gene3D" id="3.10.180.10">
    <property type="entry name" value="2,3-Dihydroxybiphenyl 1,2-Dioxygenase, domain 1"/>
    <property type="match status" value="1"/>
</dbReference>
<accession>A0ABW4QDK7</accession>
<dbReference type="InterPro" id="IPR004360">
    <property type="entry name" value="Glyas_Fos-R_dOase_dom"/>
</dbReference>
<dbReference type="InterPro" id="IPR029068">
    <property type="entry name" value="Glyas_Bleomycin-R_OHBP_Dase"/>
</dbReference>
<keyword evidence="1" id="KW-0479">Metal-binding</keyword>
<dbReference type="EMBL" id="JBHUFW010000002">
    <property type="protein sequence ID" value="MFD1861668.1"/>
    <property type="molecule type" value="Genomic_DNA"/>
</dbReference>
<dbReference type="Proteomes" id="UP001597273">
    <property type="component" value="Unassembled WGS sequence"/>
</dbReference>
<dbReference type="Pfam" id="PF00903">
    <property type="entry name" value="Glyoxalase"/>
    <property type="match status" value="1"/>
</dbReference>
<evidence type="ECO:0000256" key="1">
    <source>
        <dbReference type="ARBA" id="ARBA00022723"/>
    </source>
</evidence>
<dbReference type="RefSeq" id="WP_204891327.1">
    <property type="nucleotide sequence ID" value="NZ_JBHUFW010000002.1"/>
</dbReference>
<name>A0ABW4QDK7_9BACL</name>
<sequence>MIHHIEINVKSLQRSREFYSMLLPDLGYKLYQEWPEGFSFKNGSSYIVFVQTEKPYLHLPYHRKASGLNHLAFWADSRSEVDRLAGKMRLSGAPMLYEDRYPFAGGPDHYAVFLEDPDRLKIEIAAGEGVEADG</sequence>
<protein>
    <submittedName>
        <fullName evidence="3">VOC family protein</fullName>
    </submittedName>
</protein>